<reference evidence="3 4" key="1">
    <citation type="submission" date="2019-03" db="EMBL/GenBank/DDBJ databases">
        <title>Genomic Encyclopedia of Type Strains, Phase IV (KMG-IV): sequencing the most valuable type-strain genomes for metagenomic binning, comparative biology and taxonomic classification.</title>
        <authorList>
            <person name="Goeker M."/>
        </authorList>
    </citation>
    <scope>NUCLEOTIDE SEQUENCE [LARGE SCALE GENOMIC DNA]</scope>
    <source>
        <strain evidence="3 4">DSM 103792</strain>
    </source>
</reference>
<feature type="domain" description="CheW-like" evidence="2">
    <location>
        <begin position="114"/>
        <end position="251"/>
    </location>
</feature>
<proteinExistence type="predicted"/>
<evidence type="ECO:0000256" key="1">
    <source>
        <dbReference type="SAM" id="MobiDB-lite"/>
    </source>
</evidence>
<evidence type="ECO:0000259" key="2">
    <source>
        <dbReference type="PROSITE" id="PS50851"/>
    </source>
</evidence>
<feature type="compositionally biased region" description="Basic residues" evidence="1">
    <location>
        <begin position="271"/>
        <end position="280"/>
    </location>
</feature>
<name>A0A4R6UN68_9GAMM</name>
<dbReference type="PROSITE" id="PS50851">
    <property type="entry name" value="CHEW"/>
    <property type="match status" value="1"/>
</dbReference>
<dbReference type="AlphaFoldDB" id="A0A4R6UN68"/>
<gene>
    <name evidence="3" type="ORF">EV696_1068</name>
</gene>
<organism evidence="3 4">
    <name type="scientific">Permianibacter aggregans</name>
    <dbReference type="NCBI Taxonomy" id="1510150"/>
    <lineage>
        <taxon>Bacteria</taxon>
        <taxon>Pseudomonadati</taxon>
        <taxon>Pseudomonadota</taxon>
        <taxon>Gammaproteobacteria</taxon>
        <taxon>Pseudomonadales</taxon>
        <taxon>Pseudomonadaceae</taxon>
        <taxon>Permianibacter</taxon>
    </lineage>
</organism>
<dbReference type="InterPro" id="IPR036061">
    <property type="entry name" value="CheW-like_dom_sf"/>
</dbReference>
<dbReference type="EMBL" id="SNYM01000006">
    <property type="protein sequence ID" value="TDQ48568.1"/>
    <property type="molecule type" value="Genomic_DNA"/>
</dbReference>
<dbReference type="Proteomes" id="UP000295375">
    <property type="component" value="Unassembled WGS sequence"/>
</dbReference>
<keyword evidence="4" id="KW-1185">Reference proteome</keyword>
<dbReference type="GO" id="GO:0006935">
    <property type="term" value="P:chemotaxis"/>
    <property type="evidence" value="ECO:0007669"/>
    <property type="project" value="InterPro"/>
</dbReference>
<dbReference type="RefSeq" id="WP_133589647.1">
    <property type="nucleotide sequence ID" value="NZ_CP037953.1"/>
</dbReference>
<dbReference type="InterPro" id="IPR002545">
    <property type="entry name" value="CheW-lke_dom"/>
</dbReference>
<evidence type="ECO:0000313" key="4">
    <source>
        <dbReference type="Proteomes" id="UP000295375"/>
    </source>
</evidence>
<dbReference type="OrthoDB" id="5565759at2"/>
<dbReference type="GO" id="GO:0007165">
    <property type="term" value="P:signal transduction"/>
    <property type="evidence" value="ECO:0007669"/>
    <property type="project" value="InterPro"/>
</dbReference>
<sequence>MTSRSQQTLEDYLQGLLTPVEELARVSEQSKPLTPVLKSSVEKLLAQIPIEQAVAPVVAPAVVAPEVVAQAVVSVTPDAKVESVTKAFAEATPTEQPMAALMAISTYKASLPAQFQTLIFSVGKLQLALPLHLLGGIIKSDDAPTPIFGQPKWFTGLLQTNTGGLNVINTGMYLLDHRYEPEMAEGYRYVIRLGDSNWGLSVSELCSTRVLEHEAIRWFPDDNGRPWIAGMIKEDRCALLNVPALMQRFQNESQKKPASGKKATILDGKTGARRGGRRLS</sequence>
<evidence type="ECO:0000313" key="3">
    <source>
        <dbReference type="EMBL" id="TDQ48568.1"/>
    </source>
</evidence>
<comment type="caution">
    <text evidence="3">The sequence shown here is derived from an EMBL/GenBank/DDBJ whole genome shotgun (WGS) entry which is preliminary data.</text>
</comment>
<dbReference type="Pfam" id="PF01584">
    <property type="entry name" value="CheW"/>
    <property type="match status" value="1"/>
</dbReference>
<dbReference type="PIRSF" id="PIRSF020479">
    <property type="entry name" value="UCP020479_CheW"/>
    <property type="match status" value="1"/>
</dbReference>
<accession>A0A4R6UN68</accession>
<protein>
    <submittedName>
        <fullName evidence="3">Purine-binding chemotaxis protein CheW</fullName>
    </submittedName>
</protein>
<dbReference type="SUPFAM" id="SSF50341">
    <property type="entry name" value="CheW-like"/>
    <property type="match status" value="1"/>
</dbReference>
<dbReference type="InterPro" id="IPR014506">
    <property type="entry name" value="UCP020479_CheW"/>
</dbReference>
<feature type="region of interest" description="Disordered" evidence="1">
    <location>
        <begin position="250"/>
        <end position="280"/>
    </location>
</feature>